<dbReference type="GO" id="GO:0008299">
    <property type="term" value="P:isoprenoid biosynthetic process"/>
    <property type="evidence" value="ECO:0007669"/>
    <property type="project" value="UniProtKB-KW"/>
</dbReference>
<feature type="domain" description="Thiolase C-terminal" evidence="2">
    <location>
        <begin position="243"/>
        <end position="378"/>
    </location>
</feature>
<dbReference type="Gene3D" id="3.40.47.10">
    <property type="match status" value="1"/>
</dbReference>
<dbReference type="InterPro" id="IPR002155">
    <property type="entry name" value="Thiolase"/>
</dbReference>
<gene>
    <name evidence="3" type="ORF">EF807_02835</name>
</gene>
<dbReference type="GO" id="GO:0016747">
    <property type="term" value="F:acyltransferase activity, transferring groups other than amino-acyl groups"/>
    <property type="evidence" value="ECO:0007669"/>
    <property type="project" value="InterPro"/>
</dbReference>
<dbReference type="Pfam" id="PF22691">
    <property type="entry name" value="Thiolase_C_1"/>
    <property type="match status" value="1"/>
</dbReference>
<proteinExistence type="predicted"/>
<evidence type="ECO:0000313" key="4">
    <source>
        <dbReference type="Proteomes" id="UP000320766"/>
    </source>
</evidence>
<accession>A0A520KXI7</accession>
<dbReference type="InterPro" id="IPR016039">
    <property type="entry name" value="Thiolase-like"/>
</dbReference>
<dbReference type="SUPFAM" id="SSF53901">
    <property type="entry name" value="Thiolase-like"/>
    <property type="match status" value="2"/>
</dbReference>
<dbReference type="EMBL" id="RXIL01000052">
    <property type="protein sequence ID" value="RZN70653.1"/>
    <property type="molecule type" value="Genomic_DNA"/>
</dbReference>
<organism evidence="3 4">
    <name type="scientific">Candidatus Methanolliviera hydrocarbonicum</name>
    <dbReference type="NCBI Taxonomy" id="2491085"/>
    <lineage>
        <taxon>Archaea</taxon>
        <taxon>Methanobacteriati</taxon>
        <taxon>Methanobacteriota</taxon>
        <taxon>Candidatus Methanoliparia</taxon>
        <taxon>Candidatus Methanoliparales</taxon>
        <taxon>Candidatus Methanollivieraceae</taxon>
        <taxon>Candidatus Methanolliviera</taxon>
    </lineage>
</organism>
<evidence type="ECO:0000259" key="2">
    <source>
        <dbReference type="Pfam" id="PF22691"/>
    </source>
</evidence>
<reference evidence="3 4" key="1">
    <citation type="journal article" date="2019" name="Nat. Microbiol.">
        <title>Wide diversity of methane and short-chain alkane metabolisms in uncultured archaea.</title>
        <authorList>
            <person name="Borrel G."/>
            <person name="Adam P.S."/>
            <person name="McKay L.J."/>
            <person name="Chen L.X."/>
            <person name="Sierra-Garcia I.N."/>
            <person name="Sieber C.M."/>
            <person name="Letourneur Q."/>
            <person name="Ghozlane A."/>
            <person name="Andersen G.L."/>
            <person name="Li W.J."/>
            <person name="Hallam S.J."/>
            <person name="Muyzer G."/>
            <person name="de Oliveira V.M."/>
            <person name="Inskeep W.P."/>
            <person name="Banfield J.F."/>
            <person name="Gribaldo S."/>
        </authorList>
    </citation>
    <scope>NUCLEOTIDE SEQUENCE [LARGE SCALE GENOMIC DNA]</scope>
    <source>
        <strain evidence="3">NM1b</strain>
    </source>
</reference>
<protein>
    <submittedName>
        <fullName evidence="3">Thiolase family protein</fullName>
    </submittedName>
</protein>
<dbReference type="PANTHER" id="PTHR42870:SF1">
    <property type="entry name" value="NON-SPECIFIC LIPID-TRANSFER PROTEIN-LIKE 2"/>
    <property type="match status" value="1"/>
</dbReference>
<dbReference type="PIRSF" id="PIRSF000429">
    <property type="entry name" value="Ac-CoA_Ac_transf"/>
    <property type="match status" value="1"/>
</dbReference>
<dbReference type="CDD" id="cd00829">
    <property type="entry name" value="SCP-x_thiolase"/>
    <property type="match status" value="1"/>
</dbReference>
<name>A0A520KXI7_9EURY</name>
<dbReference type="InterPro" id="IPR055140">
    <property type="entry name" value="Thiolase_C_2"/>
</dbReference>
<comment type="caution">
    <text evidence="3">The sequence shown here is derived from an EMBL/GenBank/DDBJ whole genome shotgun (WGS) entry which is preliminary data.</text>
</comment>
<dbReference type="AlphaFoldDB" id="A0A520KXI7"/>
<evidence type="ECO:0000313" key="3">
    <source>
        <dbReference type="EMBL" id="RZN70653.1"/>
    </source>
</evidence>
<dbReference type="PANTHER" id="PTHR42870">
    <property type="entry name" value="ACETYL-COA C-ACETYLTRANSFERASE"/>
    <property type="match status" value="1"/>
</dbReference>
<dbReference type="Proteomes" id="UP000320766">
    <property type="component" value="Unassembled WGS sequence"/>
</dbReference>
<keyword evidence="1" id="KW-0414">Isoprene biosynthesis</keyword>
<evidence type="ECO:0000256" key="1">
    <source>
        <dbReference type="ARBA" id="ARBA00023229"/>
    </source>
</evidence>
<sequence length="379" mass="41007">MKKVGIVEVTQSPGAESSLSLMEFTYKTVKELLDKVGMRRDEVDTYVMASSDVLHSGMSCANSFDIDATGGFLKPFSRTEGDAITAFVYGCMRIMSGNYDTALIVGLIKGSENADNDTITSCFADPFYSRPTGINETTAAAMQMRLYLQRYGITEEQCAKVVVKNLGNALFNPYTHIKKRVSVEDVLGSERICDPLKAMECAPKSDGVCAMLLASEEKAKELTDKPVWFKGWGASMDTFYLGDRDLLDTPLKSAAASAYKMAGISNPRKAIDMAEICEPYAFQELLWCEQLGLCGQGEGGKLIDSGATQMNGSLPVNPSGGVLAMNPYVSRGLYRVAEAALQIKGKAGEHQIDKKVNTALAHATYGFCGQWQGVVILGS</sequence>